<dbReference type="Gene3D" id="1.20.1070.10">
    <property type="entry name" value="Rhodopsin 7-helix transmembrane proteins"/>
    <property type="match status" value="1"/>
</dbReference>
<evidence type="ECO:0000256" key="1">
    <source>
        <dbReference type="ARBA" id="ARBA00004141"/>
    </source>
</evidence>
<dbReference type="PRINTS" id="PR00237">
    <property type="entry name" value="GPCRRHODOPSN"/>
</dbReference>
<keyword evidence="7" id="KW-0807">Transducer</keyword>
<keyword evidence="6" id="KW-0675">Receptor</keyword>
<feature type="transmembrane region" description="Helical" evidence="8">
    <location>
        <begin position="109"/>
        <end position="134"/>
    </location>
</feature>
<name>A0A183I8T0_9BILA</name>
<feature type="transmembrane region" description="Helical" evidence="8">
    <location>
        <begin position="59"/>
        <end position="80"/>
    </location>
</feature>
<keyword evidence="4" id="KW-0297">G-protein coupled receptor</keyword>
<evidence type="ECO:0000313" key="12">
    <source>
        <dbReference type="WBParaSite" id="SBAD_0000002201-mRNA-1"/>
    </source>
</evidence>
<dbReference type="InterPro" id="IPR000276">
    <property type="entry name" value="GPCR_Rhodpsn"/>
</dbReference>
<evidence type="ECO:0000256" key="5">
    <source>
        <dbReference type="ARBA" id="ARBA00023136"/>
    </source>
</evidence>
<keyword evidence="5 8" id="KW-0472">Membrane</keyword>
<organism evidence="12">
    <name type="scientific">Soboliphyme baturini</name>
    <dbReference type="NCBI Taxonomy" id="241478"/>
    <lineage>
        <taxon>Eukaryota</taxon>
        <taxon>Metazoa</taxon>
        <taxon>Ecdysozoa</taxon>
        <taxon>Nematoda</taxon>
        <taxon>Enoplea</taxon>
        <taxon>Dorylaimia</taxon>
        <taxon>Dioctophymatida</taxon>
        <taxon>Dioctophymatoidea</taxon>
        <taxon>Soboliphymatidae</taxon>
        <taxon>Soboliphyme</taxon>
    </lineage>
</organism>
<evidence type="ECO:0000256" key="2">
    <source>
        <dbReference type="ARBA" id="ARBA00022692"/>
    </source>
</evidence>
<evidence type="ECO:0000259" key="9">
    <source>
        <dbReference type="PROSITE" id="PS50262"/>
    </source>
</evidence>
<dbReference type="GO" id="GO:0005886">
    <property type="term" value="C:plasma membrane"/>
    <property type="evidence" value="ECO:0007669"/>
    <property type="project" value="TreeGrafter"/>
</dbReference>
<keyword evidence="3 8" id="KW-1133">Transmembrane helix</keyword>
<keyword evidence="11" id="KW-1185">Reference proteome</keyword>
<dbReference type="GO" id="GO:0004930">
    <property type="term" value="F:G protein-coupled receptor activity"/>
    <property type="evidence" value="ECO:0007669"/>
    <property type="project" value="UniProtKB-KW"/>
</dbReference>
<dbReference type="SUPFAM" id="SSF81321">
    <property type="entry name" value="Family A G protein-coupled receptor-like"/>
    <property type="match status" value="1"/>
</dbReference>
<evidence type="ECO:0000256" key="8">
    <source>
        <dbReference type="SAM" id="Phobius"/>
    </source>
</evidence>
<dbReference type="WBParaSite" id="SBAD_0000002201-mRNA-1">
    <property type="protein sequence ID" value="SBAD_0000002201-mRNA-1"/>
    <property type="gene ID" value="SBAD_0000002201"/>
</dbReference>
<evidence type="ECO:0000313" key="10">
    <source>
        <dbReference type="EMBL" id="VDO78672.1"/>
    </source>
</evidence>
<dbReference type="AlphaFoldDB" id="A0A183I8T0"/>
<evidence type="ECO:0000313" key="11">
    <source>
        <dbReference type="Proteomes" id="UP000270296"/>
    </source>
</evidence>
<evidence type="ECO:0000256" key="6">
    <source>
        <dbReference type="ARBA" id="ARBA00023170"/>
    </source>
</evidence>
<evidence type="ECO:0000256" key="4">
    <source>
        <dbReference type="ARBA" id="ARBA00023040"/>
    </source>
</evidence>
<dbReference type="PROSITE" id="PS50262">
    <property type="entry name" value="G_PROTEIN_RECEP_F1_2"/>
    <property type="match status" value="1"/>
</dbReference>
<feature type="transmembrane region" description="Helical" evidence="8">
    <location>
        <begin position="20"/>
        <end position="38"/>
    </location>
</feature>
<reference evidence="10 11" key="2">
    <citation type="submission" date="2018-11" db="EMBL/GenBank/DDBJ databases">
        <authorList>
            <consortium name="Pathogen Informatics"/>
        </authorList>
    </citation>
    <scope>NUCLEOTIDE SEQUENCE [LARGE SCALE GENOMIC DNA]</scope>
</reference>
<gene>
    <name evidence="10" type="ORF">SBAD_LOCUS23</name>
</gene>
<comment type="subcellular location">
    <subcellularLocation>
        <location evidence="1">Membrane</location>
        <topology evidence="1">Multi-pass membrane protein</topology>
    </subcellularLocation>
</comment>
<dbReference type="InterPro" id="IPR017452">
    <property type="entry name" value="GPCR_Rhodpsn_7TM"/>
</dbReference>
<proteinExistence type="predicted"/>
<evidence type="ECO:0000256" key="7">
    <source>
        <dbReference type="ARBA" id="ARBA00023224"/>
    </source>
</evidence>
<dbReference type="Proteomes" id="UP000270296">
    <property type="component" value="Unassembled WGS sequence"/>
</dbReference>
<dbReference type="Pfam" id="PF00001">
    <property type="entry name" value="7tm_1"/>
    <property type="match status" value="1"/>
</dbReference>
<dbReference type="EMBL" id="UZAM01000023">
    <property type="protein sequence ID" value="VDO78672.1"/>
    <property type="molecule type" value="Genomic_DNA"/>
</dbReference>
<keyword evidence="2 8" id="KW-0812">Transmembrane</keyword>
<feature type="transmembrane region" description="Helical" evidence="8">
    <location>
        <begin position="208"/>
        <end position="227"/>
    </location>
</feature>
<dbReference type="OrthoDB" id="5975505at2759"/>
<protein>
    <submittedName>
        <fullName evidence="12">G_PROTEIN_RECEP_F1_2 domain-containing protein</fullName>
    </submittedName>
</protein>
<dbReference type="PANTHER" id="PTHR45695:SF15">
    <property type="entry name" value="OPSIN RH2"/>
    <property type="match status" value="1"/>
</dbReference>
<dbReference type="PANTHER" id="PTHR45695">
    <property type="entry name" value="LEUCOKININ RECEPTOR-RELATED"/>
    <property type="match status" value="1"/>
</dbReference>
<sequence>CCLINFLEWYLGNFPCKLSVWINGTTVCASVYTLVAVTGDRYFAICRPMHYNLLEKRKVLYIILPIWVVSCALFVPWLLYFKEVKFQVDDVTTARVCVPHFPTRNSEKLFFVIVNLLIAFFIPLTAITACYMYIYITVKKLRPMAVDRQAKSRGNRTKTKITQMMITVVIGFAMSWLPLYLLFLYFYIYEPQMENTVGQVLYLVLRPLFQWLSLSNSCINPIFYAHFSHKFRRMFRLLLIHPCNCHSSKTDYGELEIAPFGHVNGTNYHHRGGNGGEQTHVRMAYV</sequence>
<reference evidence="12" key="1">
    <citation type="submission" date="2016-06" db="UniProtKB">
        <authorList>
            <consortium name="WormBaseParasite"/>
        </authorList>
    </citation>
    <scope>IDENTIFICATION</scope>
</reference>
<accession>A0A183I8T0</accession>
<feature type="transmembrane region" description="Helical" evidence="8">
    <location>
        <begin position="165"/>
        <end position="188"/>
    </location>
</feature>
<feature type="domain" description="G-protein coupled receptors family 1 profile" evidence="9">
    <location>
        <begin position="1"/>
        <end position="224"/>
    </location>
</feature>
<evidence type="ECO:0000256" key="3">
    <source>
        <dbReference type="ARBA" id="ARBA00022989"/>
    </source>
</evidence>